<dbReference type="AlphaFoldDB" id="A0A8J3X1I2"/>
<evidence type="ECO:0000256" key="1">
    <source>
        <dbReference type="SAM" id="MobiDB-lite"/>
    </source>
</evidence>
<reference evidence="3" key="1">
    <citation type="submission" date="2021-01" db="EMBL/GenBank/DDBJ databases">
        <title>Whole genome shotgun sequence of Planosporangium mesophilum NBRC 109066.</title>
        <authorList>
            <person name="Komaki H."/>
            <person name="Tamura T."/>
        </authorList>
    </citation>
    <scope>NUCLEOTIDE SEQUENCE</scope>
    <source>
        <strain evidence="3">NBRC 109066</strain>
    </source>
</reference>
<keyword evidence="2" id="KW-0812">Transmembrane</keyword>
<gene>
    <name evidence="3" type="ORF">Pme01_40670</name>
</gene>
<keyword evidence="2" id="KW-1133">Transmembrane helix</keyword>
<feature type="compositionally biased region" description="Low complexity" evidence="1">
    <location>
        <begin position="102"/>
        <end position="123"/>
    </location>
</feature>
<feature type="compositionally biased region" description="Basic and acidic residues" evidence="1">
    <location>
        <begin position="140"/>
        <end position="151"/>
    </location>
</feature>
<sequence>MTVSNSDIRMVIGYPTGKSQSSWRTTPTVHVGRWAGWDRLRQRALRPGDDDGVDDLMDRRRPCAAALATAALATAALATAVAALAACSSRERGGFPSHTTHRTASPRASAAPTTATSAPSSPAVTGQAMATLLPGMPPPRPDDRYAADRGRHSIGRTGILR</sequence>
<comment type="caution">
    <text evidence="3">The sequence shown here is derived from an EMBL/GenBank/DDBJ whole genome shotgun (WGS) entry which is preliminary data.</text>
</comment>
<evidence type="ECO:0000256" key="2">
    <source>
        <dbReference type="SAM" id="Phobius"/>
    </source>
</evidence>
<proteinExistence type="predicted"/>
<keyword evidence="2" id="KW-0472">Membrane</keyword>
<organism evidence="3 4">
    <name type="scientific">Planosporangium mesophilum</name>
    <dbReference type="NCBI Taxonomy" id="689768"/>
    <lineage>
        <taxon>Bacteria</taxon>
        <taxon>Bacillati</taxon>
        <taxon>Actinomycetota</taxon>
        <taxon>Actinomycetes</taxon>
        <taxon>Micromonosporales</taxon>
        <taxon>Micromonosporaceae</taxon>
        <taxon>Planosporangium</taxon>
    </lineage>
</organism>
<dbReference type="EMBL" id="BOON01000038">
    <property type="protein sequence ID" value="GII24470.1"/>
    <property type="molecule type" value="Genomic_DNA"/>
</dbReference>
<feature type="region of interest" description="Disordered" evidence="1">
    <location>
        <begin position="88"/>
        <end position="161"/>
    </location>
</feature>
<keyword evidence="4" id="KW-1185">Reference proteome</keyword>
<protein>
    <submittedName>
        <fullName evidence="3">Uncharacterized protein</fullName>
    </submittedName>
</protein>
<feature type="transmembrane region" description="Helical" evidence="2">
    <location>
        <begin position="64"/>
        <end position="86"/>
    </location>
</feature>
<name>A0A8J3X1I2_9ACTN</name>
<evidence type="ECO:0000313" key="4">
    <source>
        <dbReference type="Proteomes" id="UP000599074"/>
    </source>
</evidence>
<evidence type="ECO:0000313" key="3">
    <source>
        <dbReference type="EMBL" id="GII24470.1"/>
    </source>
</evidence>
<accession>A0A8J3X1I2</accession>
<dbReference type="Proteomes" id="UP000599074">
    <property type="component" value="Unassembled WGS sequence"/>
</dbReference>